<reference evidence="1" key="1">
    <citation type="submission" date="2023-06" db="EMBL/GenBank/DDBJ databases">
        <title>Genomic of Agaribacillus aureum.</title>
        <authorList>
            <person name="Wang G."/>
        </authorList>
    </citation>
    <scope>NUCLEOTIDE SEQUENCE</scope>
    <source>
        <strain evidence="1">BMA12</strain>
    </source>
</reference>
<comment type="caution">
    <text evidence="1">The sequence shown here is derived from an EMBL/GenBank/DDBJ whole genome shotgun (WGS) entry which is preliminary data.</text>
</comment>
<keyword evidence="2" id="KW-1185">Reference proteome</keyword>
<evidence type="ECO:0000313" key="2">
    <source>
        <dbReference type="Proteomes" id="UP001172083"/>
    </source>
</evidence>
<proteinExistence type="predicted"/>
<dbReference type="EMBL" id="JAUJEB010000010">
    <property type="protein sequence ID" value="MDN5216776.1"/>
    <property type="molecule type" value="Genomic_DNA"/>
</dbReference>
<dbReference type="Gene3D" id="1.25.40.10">
    <property type="entry name" value="Tetratricopeptide repeat domain"/>
    <property type="match status" value="1"/>
</dbReference>
<accession>A0ABT8LIB2</accession>
<dbReference type="SUPFAM" id="SSF48452">
    <property type="entry name" value="TPR-like"/>
    <property type="match status" value="1"/>
</dbReference>
<organism evidence="1 2">
    <name type="scientific">Agaribacillus aureus</name>
    <dbReference type="NCBI Taxonomy" id="3051825"/>
    <lineage>
        <taxon>Bacteria</taxon>
        <taxon>Pseudomonadati</taxon>
        <taxon>Bacteroidota</taxon>
        <taxon>Cytophagia</taxon>
        <taxon>Cytophagales</taxon>
        <taxon>Splendidivirgaceae</taxon>
        <taxon>Agaribacillus</taxon>
    </lineage>
</organism>
<dbReference type="RefSeq" id="WP_346762113.1">
    <property type="nucleotide sequence ID" value="NZ_JAUJEB010000010.1"/>
</dbReference>
<dbReference type="InterPro" id="IPR011990">
    <property type="entry name" value="TPR-like_helical_dom_sf"/>
</dbReference>
<protein>
    <submittedName>
        <fullName evidence="1">Tetratricopeptide repeat protein</fullName>
    </submittedName>
</protein>
<name>A0ABT8LIB2_9BACT</name>
<gene>
    <name evidence="1" type="ORF">QQ020_32195</name>
</gene>
<dbReference type="Proteomes" id="UP001172083">
    <property type="component" value="Unassembled WGS sequence"/>
</dbReference>
<dbReference type="Pfam" id="PF13432">
    <property type="entry name" value="TPR_16"/>
    <property type="match status" value="1"/>
</dbReference>
<sequence length="254" mass="28994">MAQEYSFEEIEKYLSGDMEAGEKQHFEKLLSTDTGFARQVKEHRQTHELVDLYARANIKNRVKSIHDKVKAEQKAATGGFSVMKIAASLALLAVVGSLYFYTSYNYNTQHLASNAFEPYPNRFRTMGDSQEDTFARGLKAYDLQDYKEAITQFSQVTADNEKYLDARFYLGVTYLSAGAYAEAVSPLRLVIEENSLYESSAKWYLSLTLLQLDKEEEAKKILQEIVQEGDVKSQPARELLEDLNSGFRKLPFVR</sequence>
<evidence type="ECO:0000313" key="1">
    <source>
        <dbReference type="EMBL" id="MDN5216776.1"/>
    </source>
</evidence>